<accession>A0ABM1T4D6</accession>
<keyword evidence="3" id="KW-0325">Glycoprotein</keyword>
<evidence type="ECO:0000313" key="8">
    <source>
        <dbReference type="RefSeq" id="XP_022250742.1"/>
    </source>
</evidence>
<dbReference type="InterPro" id="IPR051093">
    <property type="entry name" value="Neuroligin/BSAL"/>
</dbReference>
<keyword evidence="5" id="KW-0472">Membrane</keyword>
<dbReference type="SUPFAM" id="SSF53474">
    <property type="entry name" value="alpha/beta-Hydrolases"/>
    <property type="match status" value="1"/>
</dbReference>
<reference evidence="8 9" key="1">
    <citation type="submission" date="2025-05" db="UniProtKB">
        <authorList>
            <consortium name="RefSeq"/>
        </authorList>
    </citation>
    <scope>IDENTIFICATION</scope>
    <source>
        <tissue evidence="8 9">Muscle</tissue>
    </source>
</reference>
<dbReference type="Proteomes" id="UP000694941">
    <property type="component" value="Unplaced"/>
</dbReference>
<keyword evidence="5" id="KW-1133">Transmembrane helix</keyword>
<evidence type="ECO:0000256" key="5">
    <source>
        <dbReference type="SAM" id="Phobius"/>
    </source>
</evidence>
<dbReference type="GeneID" id="106466488"/>
<feature type="transmembrane region" description="Helical" evidence="5">
    <location>
        <begin position="694"/>
        <end position="718"/>
    </location>
</feature>
<feature type="compositionally biased region" description="Basic and acidic residues" evidence="4">
    <location>
        <begin position="793"/>
        <end position="807"/>
    </location>
</feature>
<sequence length="822" mass="93053">MTIEKTVRSTLSIATLAFFFTIECYNFVTVLGNPNSRIVHTKYGPVRGFIHIFPKKQLRSVEVFLGIPFASAPVGSLRFMPPVTPAPWRGIWRADQFGPVCPQKYPEIQNTTTALKSMTPGRLAYFQRILPLLQNQSEDCLFLNVYSPRRHRNTSRVPVIVVIHGDSYEWYSGNIYDGSVLASAADVIVITLNFRLGVLGFLPSLTGAARGNYGLMDQVAALHWIRENIAEFGGTIDNITLLGHGHGAALVNLLMLSPMAKGLFSRVILQSGSALSPWAMASESPTYTRHLALILGCPVDNHVLMVACMRQRPLSDIMRVQLLVPKHLTGFGPTVDGIVIPNEPEMLLRNYSYLHSQYELLIGVTRNEFYHHFSTIDEKYGIEPDRRDKLLRTLVRNVYTHHLQEIFLTIVNEYTDWTKTVQHPVNILRNTASALGDALIVAPAIRVANYHSKVNDRTFLYVFGHHTEHGNYPGKFGCVHGEELPYVFGAPLVDGNLSYFQYNFSHAEQTLSMAVMTYWTNFAKYGNPNFPFHRRDLAEGKLINRFDRIEWPLYDALQQKYLIIGMKPKVRDHYHAHRMSLWLHLIPKLDRNDIGVPAYHHLLDDHDNANLYDGIVRHVVIPTSFSLTTTTIPIPPRFPIPTLSEVWNISESTEPTANDVFTTMTPDEILNYAFSTSISDTTAVVLQNTNYSTALSVTIAVGCSLLVLNVLVFAGVFYQRDRYKIEGKLQRRNYKVKTPNQHLEIPQRQKETTRETPTVPGTPKNGHSPTVPGTPKNGHSPTKFSIQVHHKERPTPEVHFLMHRDGRMVSTPPRPKKQEKKL</sequence>
<feature type="domain" description="Carboxylesterase type B" evidence="6">
    <location>
        <begin position="36"/>
        <end position="582"/>
    </location>
</feature>
<feature type="compositionally biased region" description="Basic and acidic residues" evidence="4">
    <location>
        <begin position="745"/>
        <end position="754"/>
    </location>
</feature>
<gene>
    <name evidence="8 9" type="primary">LOC106466488</name>
</gene>
<dbReference type="Pfam" id="PF00135">
    <property type="entry name" value="COesterase"/>
    <property type="match status" value="1"/>
</dbReference>
<dbReference type="RefSeq" id="XP_022250742.1">
    <property type="nucleotide sequence ID" value="XM_022395034.1"/>
</dbReference>
<organism evidence="7 8">
    <name type="scientific">Limulus polyphemus</name>
    <name type="common">Atlantic horseshoe crab</name>
    <dbReference type="NCBI Taxonomy" id="6850"/>
    <lineage>
        <taxon>Eukaryota</taxon>
        <taxon>Metazoa</taxon>
        <taxon>Ecdysozoa</taxon>
        <taxon>Arthropoda</taxon>
        <taxon>Chelicerata</taxon>
        <taxon>Merostomata</taxon>
        <taxon>Xiphosura</taxon>
        <taxon>Limulidae</taxon>
        <taxon>Limulus</taxon>
    </lineage>
</organism>
<dbReference type="Gene3D" id="3.40.50.1820">
    <property type="entry name" value="alpha/beta hydrolase"/>
    <property type="match status" value="1"/>
</dbReference>
<feature type="region of interest" description="Disordered" evidence="4">
    <location>
        <begin position="740"/>
        <end position="822"/>
    </location>
</feature>
<keyword evidence="2" id="KW-0732">Signal</keyword>
<dbReference type="PANTHER" id="PTHR43903">
    <property type="entry name" value="NEUROLIGIN"/>
    <property type="match status" value="1"/>
</dbReference>
<keyword evidence="5" id="KW-0812">Transmembrane</keyword>
<keyword evidence="7" id="KW-1185">Reference proteome</keyword>
<evidence type="ECO:0000259" key="6">
    <source>
        <dbReference type="Pfam" id="PF00135"/>
    </source>
</evidence>
<dbReference type="InterPro" id="IPR029058">
    <property type="entry name" value="AB_hydrolase_fold"/>
</dbReference>
<evidence type="ECO:0000256" key="4">
    <source>
        <dbReference type="SAM" id="MobiDB-lite"/>
    </source>
</evidence>
<evidence type="ECO:0000256" key="2">
    <source>
        <dbReference type="ARBA" id="ARBA00022729"/>
    </source>
</evidence>
<evidence type="ECO:0000256" key="3">
    <source>
        <dbReference type="ARBA" id="ARBA00023180"/>
    </source>
</evidence>
<protein>
    <submittedName>
        <fullName evidence="8 9">Neuroligin-4, X-linked-like isoform X1</fullName>
    </submittedName>
</protein>
<name>A0ABM1T4D6_LIMPO</name>
<evidence type="ECO:0000313" key="9">
    <source>
        <dbReference type="RefSeq" id="XP_022250745.1"/>
    </source>
</evidence>
<evidence type="ECO:0000256" key="1">
    <source>
        <dbReference type="ARBA" id="ARBA00005964"/>
    </source>
</evidence>
<comment type="similarity">
    <text evidence="1">Belongs to the type-B carboxylesterase/lipase family.</text>
</comment>
<dbReference type="PROSITE" id="PS00941">
    <property type="entry name" value="CARBOXYLESTERASE_B_2"/>
    <property type="match status" value="1"/>
</dbReference>
<evidence type="ECO:0000313" key="7">
    <source>
        <dbReference type="Proteomes" id="UP000694941"/>
    </source>
</evidence>
<dbReference type="InterPro" id="IPR019819">
    <property type="entry name" value="Carboxylesterase_B_CS"/>
</dbReference>
<dbReference type="InterPro" id="IPR002018">
    <property type="entry name" value="CarbesteraseB"/>
</dbReference>
<proteinExistence type="inferred from homology"/>
<dbReference type="RefSeq" id="XP_022250745.1">
    <property type="nucleotide sequence ID" value="XM_022395037.1"/>
</dbReference>